<dbReference type="GeneID" id="64603348"/>
<evidence type="ECO:0000313" key="1">
    <source>
        <dbReference type="EMBL" id="KAG1798201.1"/>
    </source>
</evidence>
<dbReference type="EMBL" id="JABBWE010000014">
    <property type="protein sequence ID" value="KAG1798201.1"/>
    <property type="molecule type" value="Genomic_DNA"/>
</dbReference>
<gene>
    <name evidence="1" type="ORF">HD556DRAFT_1534945</name>
</gene>
<accession>A0A9P7DM40</accession>
<protein>
    <submittedName>
        <fullName evidence="1">Uncharacterized protein</fullName>
    </submittedName>
</protein>
<comment type="caution">
    <text evidence="1">The sequence shown here is derived from an EMBL/GenBank/DDBJ whole genome shotgun (WGS) entry which is preliminary data.</text>
</comment>
<proteinExistence type="predicted"/>
<dbReference type="AlphaFoldDB" id="A0A9P7DM40"/>
<name>A0A9P7DM40_9AGAM</name>
<dbReference type="RefSeq" id="XP_041163012.1">
    <property type="nucleotide sequence ID" value="XM_041309584.1"/>
</dbReference>
<reference evidence="1" key="1">
    <citation type="journal article" date="2020" name="New Phytol.">
        <title>Comparative genomics reveals dynamic genome evolution in host specialist ectomycorrhizal fungi.</title>
        <authorList>
            <person name="Lofgren L.A."/>
            <person name="Nguyen N.H."/>
            <person name="Vilgalys R."/>
            <person name="Ruytinx J."/>
            <person name="Liao H.L."/>
            <person name="Branco S."/>
            <person name="Kuo A."/>
            <person name="LaButti K."/>
            <person name="Lipzen A."/>
            <person name="Andreopoulos W."/>
            <person name="Pangilinan J."/>
            <person name="Riley R."/>
            <person name="Hundley H."/>
            <person name="Na H."/>
            <person name="Barry K."/>
            <person name="Grigoriev I.V."/>
            <person name="Stajich J.E."/>
            <person name="Kennedy P.G."/>
        </authorList>
    </citation>
    <scope>NUCLEOTIDE SEQUENCE</scope>
    <source>
        <strain evidence="1">S12</strain>
    </source>
</reference>
<organism evidence="1 2">
    <name type="scientific">Suillus plorans</name>
    <dbReference type="NCBI Taxonomy" id="116603"/>
    <lineage>
        <taxon>Eukaryota</taxon>
        <taxon>Fungi</taxon>
        <taxon>Dikarya</taxon>
        <taxon>Basidiomycota</taxon>
        <taxon>Agaricomycotina</taxon>
        <taxon>Agaricomycetes</taxon>
        <taxon>Agaricomycetidae</taxon>
        <taxon>Boletales</taxon>
        <taxon>Suillineae</taxon>
        <taxon>Suillaceae</taxon>
        <taxon>Suillus</taxon>
    </lineage>
</organism>
<sequence length="314" mass="35041">MLIVVHRFGMLALHESIWPIVATTLGVYVSHHHASQPPSCQSRHSYQLAVAVLVTWRENEIGKHRAEEVVDKPCRRETLAGIRSNPLTGHESTSGLHDLTQIGQTSHFLSIKASSAAAVAVALVGVNIYLAVRFQARFAIYYNTDYVPRLTDAHKLGSTKRGCNCLDLRNIFSEEDTTNCRGNNNRQQDLVKFGSPTAPATVLIQSLGLVVNIAHACIDTRREVGKRIGAQKRRKYSRNYSRYISLAMPEKLCMSITEKPVKHTDREAIKRRGSYHSNWGKLGEYEASDPRFGGLYTPNPLNQGTEALGCFRID</sequence>
<keyword evidence="2" id="KW-1185">Reference proteome</keyword>
<evidence type="ECO:0000313" key="2">
    <source>
        <dbReference type="Proteomes" id="UP000719766"/>
    </source>
</evidence>
<dbReference type="Proteomes" id="UP000719766">
    <property type="component" value="Unassembled WGS sequence"/>
</dbReference>